<feature type="region of interest" description="Disordered" evidence="1">
    <location>
        <begin position="378"/>
        <end position="418"/>
    </location>
</feature>
<evidence type="ECO:0000313" key="2">
    <source>
        <dbReference type="Proteomes" id="UP000079169"/>
    </source>
</evidence>
<dbReference type="KEGG" id="dci:103520573"/>
<gene>
    <name evidence="3" type="primary">LOC103520573</name>
</gene>
<accession>A0A1S3DKT9</accession>
<protein>
    <submittedName>
        <fullName evidence="3">Uncharacterized protein LOC103520573</fullName>
    </submittedName>
</protein>
<evidence type="ECO:0000256" key="1">
    <source>
        <dbReference type="SAM" id="MobiDB-lite"/>
    </source>
</evidence>
<feature type="compositionally biased region" description="Polar residues" evidence="1">
    <location>
        <begin position="408"/>
        <end position="418"/>
    </location>
</feature>
<proteinExistence type="predicted"/>
<dbReference type="PaxDb" id="121845-A0A1S3DKT9"/>
<name>A0A1S3DKT9_DIACI</name>
<organism evidence="2 3">
    <name type="scientific">Diaphorina citri</name>
    <name type="common">Asian citrus psyllid</name>
    <dbReference type="NCBI Taxonomy" id="121845"/>
    <lineage>
        <taxon>Eukaryota</taxon>
        <taxon>Metazoa</taxon>
        <taxon>Ecdysozoa</taxon>
        <taxon>Arthropoda</taxon>
        <taxon>Hexapoda</taxon>
        <taxon>Insecta</taxon>
        <taxon>Pterygota</taxon>
        <taxon>Neoptera</taxon>
        <taxon>Paraneoptera</taxon>
        <taxon>Hemiptera</taxon>
        <taxon>Sternorrhyncha</taxon>
        <taxon>Psylloidea</taxon>
        <taxon>Psyllidae</taxon>
        <taxon>Diaphorininae</taxon>
        <taxon>Diaphorina</taxon>
    </lineage>
</organism>
<feature type="non-terminal residue" evidence="3">
    <location>
        <position position="1"/>
    </location>
</feature>
<dbReference type="RefSeq" id="XP_008483897.1">
    <property type="nucleotide sequence ID" value="XM_008485675.1"/>
</dbReference>
<evidence type="ECO:0000313" key="3">
    <source>
        <dbReference type="RefSeq" id="XP_008483897.1"/>
    </source>
</evidence>
<sequence>NDDKLFPWEVDSTYFQNTSEDINLMPLNPRIFVEHNNYPFNRDEKQGDIAVTNEYFESELKLERTSRSIPDDVNVPLKTQENLYYKELKTYKLELNDGLQVEEEGLEQYQKLKELNTIQMKKSKLNKEPNDINGTNKNNHKMSILSDEEHIRNIKNIYFNILKPSRLLENLGHLVTNNKEIEKDENTKKKVMKDNDKVTNEVHDETRVINVKISDEMQAATNNEIDLTEHLKYNIDNTTSPTYDKDQMISATESDDTKVKAKVYNKLTEENVKPTEDDVDPAIKITDAFLTHIRHGRKHKHLYNDTDPIPRSNNNYFGEYDGRKISPKFDQKFENFRKELTDDKNVPMNKTHSDSNVQDEILKPVLISNQILLNKTSEENNSNVKDDMKLTGITSSNVMGTKDKKKSGNVSADDSFSM</sequence>
<dbReference type="GeneID" id="103520573"/>
<reference evidence="3" key="1">
    <citation type="submission" date="2025-08" db="UniProtKB">
        <authorList>
            <consortium name="RefSeq"/>
        </authorList>
    </citation>
    <scope>IDENTIFICATION</scope>
</reference>
<keyword evidence="2" id="KW-1185">Reference proteome</keyword>
<dbReference type="AlphaFoldDB" id="A0A1S3DKT9"/>
<dbReference type="Proteomes" id="UP000079169">
    <property type="component" value="Unplaced"/>
</dbReference>